<dbReference type="EMBL" id="CP017253">
    <property type="protein sequence ID" value="AOR22734.1"/>
    <property type="molecule type" value="Genomic_DNA"/>
</dbReference>
<proteinExistence type="predicted"/>
<dbReference type="Gene3D" id="1.10.287.1490">
    <property type="match status" value="1"/>
</dbReference>
<keyword evidence="2" id="KW-1133">Transmembrane helix</keyword>
<evidence type="ECO:0000313" key="4">
    <source>
        <dbReference type="Proteomes" id="UP000094652"/>
    </source>
</evidence>
<keyword evidence="2" id="KW-0812">Transmembrane</keyword>
<feature type="transmembrane region" description="Helical" evidence="2">
    <location>
        <begin position="384"/>
        <end position="406"/>
    </location>
</feature>
<sequence>MAEELGSLAVKIGLDSSGFQNGISSINRNLRVLDSEFKANTAALGENAKGLEGLKLKSESLTKQLELQKQKVSALQEAYTKSAQTKGNDSEATQALEIKLNKAKQTLSQMETELSKANKEIETQSSKWTSLGKSLDGIGSKMKSVGEGFSNAGSKLSIGLTAPLATLGVASVKLASDMNESMNKVEVAFGGVNQKVKDWSDTTLKSYGIAKGTALDMSALYGDMATSMGLNQEEAAKMSMSLVGLAGDLSSFKNIGIEEAETALNGIFTGETESLKMLGVVMTDTNLQQYAYSKGIEKKTKDMTESEKVQLRYNFILEKTKNAQGDFERTGAGTANQMRVFQESLKELGATMGQNILPVITPIITKLNEWVQAFGKLDPSIQKIIIVFAALLAALGPVLSVIGSVITVGSSLVTLFGSISTAVAGAGGAMALLTGPVGIAIAAITAIIAVGVLLYNNWDTIKAKASELWSSIALTFENIKTSISNAWENVKTATLTAWENLKSTISNGLENIKNFLEPALNFYETVFQNVWDAIKNIVLGAVLIILDIVTGNFTQLKSDIENIWNNIKTALTNIWEAIKNTAINAWTKLKESVTNLCNNIKETVLNIWNGILTWFSELPGKLYNYGSSMFTSMKEGISSTIGNVKSAIESGINSALTFLASLPSKAWNYGADFVEGIVKGIKSAMGKVEDAVSGLAAKIRSYLHFSVPDEGPLTDYESWMPDFMSGLAEGINKSKNVVSEAINKLSLDMNISTKLEPITVPAYDKTSLNKNSNGGKGLTLHIENFINNTEKDIEQLAYELEFYRQKISMGKGGV</sequence>
<dbReference type="InterPro" id="IPR016024">
    <property type="entry name" value="ARM-type_fold"/>
</dbReference>
<organism evidence="3 4">
    <name type="scientific">Clostridium taeniosporum</name>
    <dbReference type="NCBI Taxonomy" id="394958"/>
    <lineage>
        <taxon>Bacteria</taxon>
        <taxon>Bacillati</taxon>
        <taxon>Bacillota</taxon>
        <taxon>Clostridia</taxon>
        <taxon>Eubacteriales</taxon>
        <taxon>Clostridiaceae</taxon>
        <taxon>Clostridium</taxon>
    </lineage>
</organism>
<keyword evidence="1" id="KW-0175">Coiled coil</keyword>
<keyword evidence="2" id="KW-0472">Membrane</keyword>
<dbReference type="Proteomes" id="UP000094652">
    <property type="component" value="Chromosome"/>
</dbReference>
<evidence type="ECO:0000256" key="2">
    <source>
        <dbReference type="SAM" id="Phobius"/>
    </source>
</evidence>
<dbReference type="STRING" id="394958.BGI42_02965"/>
<dbReference type="PANTHER" id="PTHR37813:SF1">
    <property type="entry name" value="FELS-2 PROPHAGE PROTEIN"/>
    <property type="match status" value="1"/>
</dbReference>
<feature type="coiled-coil region" evidence="1">
    <location>
        <begin position="51"/>
        <end position="127"/>
    </location>
</feature>
<dbReference type="RefSeq" id="WP_069678894.1">
    <property type="nucleotide sequence ID" value="NZ_CP017253.2"/>
</dbReference>
<gene>
    <name evidence="3" type="ORF">BGI42_02965</name>
</gene>
<dbReference type="KEGG" id="ctae:BGI42_02965"/>
<dbReference type="SUPFAM" id="SSF48371">
    <property type="entry name" value="ARM repeat"/>
    <property type="match status" value="1"/>
</dbReference>
<accession>A0A1D7XHA0</accession>
<name>A0A1D7XHA0_9CLOT</name>
<protein>
    <submittedName>
        <fullName evidence="3">Phage tail tape measure protein</fullName>
    </submittedName>
</protein>
<dbReference type="PANTHER" id="PTHR37813">
    <property type="entry name" value="FELS-2 PROPHAGE PROTEIN"/>
    <property type="match status" value="1"/>
</dbReference>
<feature type="transmembrane region" description="Helical" evidence="2">
    <location>
        <begin position="439"/>
        <end position="458"/>
    </location>
</feature>
<evidence type="ECO:0000256" key="1">
    <source>
        <dbReference type="SAM" id="Coils"/>
    </source>
</evidence>
<reference evidence="4" key="1">
    <citation type="submission" date="2016-09" db="EMBL/GenBank/DDBJ databases">
        <title>Genomics of Clostridium taeniosporum, an organism which forms endospores with ribbon-like appendages.</title>
        <authorList>
            <person name="Walker J.R."/>
        </authorList>
    </citation>
    <scope>NUCLEOTIDE SEQUENCE [LARGE SCALE GENOMIC DNA]</scope>
    <source>
        <strain evidence="4">1/k</strain>
    </source>
</reference>
<dbReference type="Gene3D" id="1.20.120.20">
    <property type="entry name" value="Apolipoprotein"/>
    <property type="match status" value="2"/>
</dbReference>
<keyword evidence="4" id="KW-1185">Reference proteome</keyword>
<dbReference type="OrthoDB" id="9780715at2"/>
<evidence type="ECO:0000313" key="3">
    <source>
        <dbReference type="EMBL" id="AOR22734.1"/>
    </source>
</evidence>
<dbReference type="AlphaFoldDB" id="A0A1D7XHA0"/>
<feature type="transmembrane region" description="Helical" evidence="2">
    <location>
        <begin position="413"/>
        <end position="433"/>
    </location>
</feature>